<evidence type="ECO:0000313" key="2">
    <source>
        <dbReference type="EMBL" id="GMS90472.1"/>
    </source>
</evidence>
<evidence type="ECO:0000256" key="1">
    <source>
        <dbReference type="SAM" id="MobiDB-lite"/>
    </source>
</evidence>
<comment type="caution">
    <text evidence="2">The sequence shown here is derived from an EMBL/GenBank/DDBJ whole genome shotgun (WGS) entry which is preliminary data.</text>
</comment>
<gene>
    <name evidence="2" type="ORF">PENTCL1PPCAC_12647</name>
</gene>
<protein>
    <submittedName>
        <fullName evidence="2">Uncharacterized protein</fullName>
    </submittedName>
</protein>
<dbReference type="Proteomes" id="UP001432027">
    <property type="component" value="Unassembled WGS sequence"/>
</dbReference>
<evidence type="ECO:0000313" key="3">
    <source>
        <dbReference type="Proteomes" id="UP001432027"/>
    </source>
</evidence>
<feature type="non-terminal residue" evidence="2">
    <location>
        <position position="105"/>
    </location>
</feature>
<feature type="region of interest" description="Disordered" evidence="1">
    <location>
        <begin position="48"/>
        <end position="77"/>
    </location>
</feature>
<dbReference type="PANTHER" id="PTHR10974">
    <property type="entry name" value="FI08016P-RELATED"/>
    <property type="match status" value="1"/>
</dbReference>
<dbReference type="InterPro" id="IPR004245">
    <property type="entry name" value="DUF229"/>
</dbReference>
<dbReference type="AlphaFoldDB" id="A0AAV5T676"/>
<dbReference type="Pfam" id="PF02995">
    <property type="entry name" value="DUF229"/>
    <property type="match status" value="1"/>
</dbReference>
<reference evidence="2" key="1">
    <citation type="submission" date="2023-10" db="EMBL/GenBank/DDBJ databases">
        <title>Genome assembly of Pristionchus species.</title>
        <authorList>
            <person name="Yoshida K."/>
            <person name="Sommer R.J."/>
        </authorList>
    </citation>
    <scope>NUCLEOTIDE SEQUENCE</scope>
    <source>
        <strain evidence="2">RS0144</strain>
    </source>
</reference>
<dbReference type="GO" id="GO:0005615">
    <property type="term" value="C:extracellular space"/>
    <property type="evidence" value="ECO:0007669"/>
    <property type="project" value="TreeGrafter"/>
</dbReference>
<accession>A0AAV5T676</accession>
<dbReference type="EMBL" id="BTSX01000003">
    <property type="protein sequence ID" value="GMS90472.1"/>
    <property type="molecule type" value="Genomic_DNA"/>
</dbReference>
<organism evidence="2 3">
    <name type="scientific">Pristionchus entomophagus</name>
    <dbReference type="NCBI Taxonomy" id="358040"/>
    <lineage>
        <taxon>Eukaryota</taxon>
        <taxon>Metazoa</taxon>
        <taxon>Ecdysozoa</taxon>
        <taxon>Nematoda</taxon>
        <taxon>Chromadorea</taxon>
        <taxon>Rhabditida</taxon>
        <taxon>Rhabditina</taxon>
        <taxon>Diplogasteromorpha</taxon>
        <taxon>Diplogasteroidea</taxon>
        <taxon>Neodiplogasteridae</taxon>
        <taxon>Pristionchus</taxon>
    </lineage>
</organism>
<feature type="non-terminal residue" evidence="2">
    <location>
        <position position="1"/>
    </location>
</feature>
<sequence length="105" mass="11945">EVTYGQWSAVLNSASKVFKSDFVHSSCHMKDNDTNIVEEFVHLQMWKEEKNSTESTQKNDETDSAQNSTTEDKTKDERPNVFIIVLDSVATSQGLRSLPKTIEMM</sequence>
<keyword evidence="3" id="KW-1185">Reference proteome</keyword>
<proteinExistence type="predicted"/>
<feature type="compositionally biased region" description="Basic and acidic residues" evidence="1">
    <location>
        <begin position="48"/>
        <end position="61"/>
    </location>
</feature>
<dbReference type="PANTHER" id="PTHR10974:SF75">
    <property type="entry name" value="SULFATASE DOMAIN-CONTAINING PROTEIN"/>
    <property type="match status" value="1"/>
</dbReference>
<name>A0AAV5T676_9BILA</name>